<accession>A0A0A9GFU7</accession>
<evidence type="ECO:0000313" key="1">
    <source>
        <dbReference type="EMBL" id="JAE21431.1"/>
    </source>
</evidence>
<dbReference type="EMBL" id="GBRH01176465">
    <property type="protein sequence ID" value="JAE21431.1"/>
    <property type="molecule type" value="Transcribed_RNA"/>
</dbReference>
<dbReference type="AlphaFoldDB" id="A0A0A9GFU7"/>
<name>A0A0A9GFU7_ARUDO</name>
<organism evidence="1">
    <name type="scientific">Arundo donax</name>
    <name type="common">Giant reed</name>
    <name type="synonym">Donax arundinaceus</name>
    <dbReference type="NCBI Taxonomy" id="35708"/>
    <lineage>
        <taxon>Eukaryota</taxon>
        <taxon>Viridiplantae</taxon>
        <taxon>Streptophyta</taxon>
        <taxon>Embryophyta</taxon>
        <taxon>Tracheophyta</taxon>
        <taxon>Spermatophyta</taxon>
        <taxon>Magnoliopsida</taxon>
        <taxon>Liliopsida</taxon>
        <taxon>Poales</taxon>
        <taxon>Poaceae</taxon>
        <taxon>PACMAD clade</taxon>
        <taxon>Arundinoideae</taxon>
        <taxon>Arundineae</taxon>
        <taxon>Arundo</taxon>
    </lineage>
</organism>
<reference evidence="1" key="2">
    <citation type="journal article" date="2015" name="Data Brief">
        <title>Shoot transcriptome of the giant reed, Arundo donax.</title>
        <authorList>
            <person name="Barrero R.A."/>
            <person name="Guerrero F.D."/>
            <person name="Moolhuijzen P."/>
            <person name="Goolsby J.A."/>
            <person name="Tidwell J."/>
            <person name="Bellgard S.E."/>
            <person name="Bellgard M.I."/>
        </authorList>
    </citation>
    <scope>NUCLEOTIDE SEQUENCE</scope>
    <source>
        <tissue evidence="1">Shoot tissue taken approximately 20 cm above the soil surface</tissue>
    </source>
</reference>
<proteinExistence type="predicted"/>
<reference evidence="1" key="1">
    <citation type="submission" date="2014-09" db="EMBL/GenBank/DDBJ databases">
        <authorList>
            <person name="Magalhaes I.L.F."/>
            <person name="Oliveira U."/>
            <person name="Santos F.R."/>
            <person name="Vidigal T.H.D.A."/>
            <person name="Brescovit A.D."/>
            <person name="Santos A.J."/>
        </authorList>
    </citation>
    <scope>NUCLEOTIDE SEQUENCE</scope>
    <source>
        <tissue evidence="1">Shoot tissue taken approximately 20 cm above the soil surface</tissue>
    </source>
</reference>
<protein>
    <submittedName>
        <fullName evidence="1">Uncharacterized protein</fullName>
    </submittedName>
</protein>
<sequence>MGKNHPIRKYGSKLDAELSIWFSGLFGDLNLSCDSFTRK</sequence>